<evidence type="ECO:0008006" key="4">
    <source>
        <dbReference type="Google" id="ProtNLM"/>
    </source>
</evidence>
<comment type="caution">
    <text evidence="2">The sequence shown here is derived from an EMBL/GenBank/DDBJ whole genome shotgun (WGS) entry which is preliminary data.</text>
</comment>
<keyword evidence="1" id="KW-0472">Membrane</keyword>
<evidence type="ECO:0000256" key="1">
    <source>
        <dbReference type="SAM" id="Phobius"/>
    </source>
</evidence>
<dbReference type="AlphaFoldDB" id="A0A7W6RFP3"/>
<evidence type="ECO:0000313" key="2">
    <source>
        <dbReference type="EMBL" id="MBB4267715.1"/>
    </source>
</evidence>
<gene>
    <name evidence="2" type="ORF">GGD89_003362</name>
</gene>
<feature type="transmembrane region" description="Helical" evidence="1">
    <location>
        <begin position="6"/>
        <end position="27"/>
    </location>
</feature>
<dbReference type="Proteomes" id="UP000554286">
    <property type="component" value="Unassembled WGS sequence"/>
</dbReference>
<sequence>MDFLDLILRLLGPIAILTSVLVSARMIRQQMRANYNLTIRNKALNYSLYSNEHLRDARMQVEEVFGSMFSIKEAIPMGEIEKKMESHPKLHVSILTLLAHWESMALAIESDVASDEVCFDMVASTLIQHVKIFRNFIEQRREKNPRIYCYLMTLRRRWEEKLIETQRASLPPIMTDFAMSNPIFPRKK</sequence>
<keyword evidence="1" id="KW-0812">Transmembrane</keyword>
<reference evidence="2 3" key="1">
    <citation type="submission" date="2020-08" db="EMBL/GenBank/DDBJ databases">
        <title>Genome sequencing of Purple Non-Sulfur Bacteria from various extreme environments.</title>
        <authorList>
            <person name="Mayer M."/>
        </authorList>
    </citation>
    <scope>NUCLEOTIDE SEQUENCE [LARGE SCALE GENOMIC DNA]</scope>
    <source>
        <strain evidence="2 3">JA131</strain>
    </source>
</reference>
<evidence type="ECO:0000313" key="3">
    <source>
        <dbReference type="Proteomes" id="UP000554286"/>
    </source>
</evidence>
<name>A0A7W6RFP3_9PROT</name>
<organism evidence="2 3">
    <name type="scientific">Roseospira visakhapatnamensis</name>
    <dbReference type="NCBI Taxonomy" id="390880"/>
    <lineage>
        <taxon>Bacteria</taxon>
        <taxon>Pseudomonadati</taxon>
        <taxon>Pseudomonadota</taxon>
        <taxon>Alphaproteobacteria</taxon>
        <taxon>Rhodospirillales</taxon>
        <taxon>Rhodospirillaceae</taxon>
        <taxon>Roseospira</taxon>
    </lineage>
</organism>
<dbReference type="RefSeq" id="WP_184047586.1">
    <property type="nucleotide sequence ID" value="NZ_JACIGK010000032.1"/>
</dbReference>
<proteinExistence type="predicted"/>
<dbReference type="Pfam" id="PF15956">
    <property type="entry name" value="DUF4760"/>
    <property type="match status" value="1"/>
</dbReference>
<accession>A0A7W6RFP3</accession>
<protein>
    <recommendedName>
        <fullName evidence="4">DUF4760 domain-containing protein</fullName>
    </recommendedName>
</protein>
<keyword evidence="3" id="KW-1185">Reference proteome</keyword>
<dbReference type="InterPro" id="IPR031876">
    <property type="entry name" value="DUF4760"/>
</dbReference>
<dbReference type="EMBL" id="JACIGK010000032">
    <property type="protein sequence ID" value="MBB4267715.1"/>
    <property type="molecule type" value="Genomic_DNA"/>
</dbReference>
<keyword evidence="1" id="KW-1133">Transmembrane helix</keyword>